<evidence type="ECO:0000256" key="1">
    <source>
        <dbReference type="SAM" id="MobiDB-lite"/>
    </source>
</evidence>
<name>A0A448X6W4_9PLAT</name>
<keyword evidence="3" id="KW-1185">Reference proteome</keyword>
<accession>A0A448X6W4</accession>
<reference evidence="2" key="1">
    <citation type="submission" date="2018-11" db="EMBL/GenBank/DDBJ databases">
        <authorList>
            <consortium name="Pathogen Informatics"/>
        </authorList>
    </citation>
    <scope>NUCLEOTIDE SEQUENCE</scope>
</reference>
<evidence type="ECO:0000313" key="3">
    <source>
        <dbReference type="Proteomes" id="UP000784294"/>
    </source>
</evidence>
<dbReference type="AlphaFoldDB" id="A0A448X6W4"/>
<sequence length="117" mass="13297">MDVGCDLTGERSKLCEKAIFVWQRTNLSDQIRPSFHSPFRRNDQSVNVDLQPWPSLRKGCHVDILGPSKRPSRPDHALPPQERAPLEGRDGLTVPHSRDWPRLADPTDTSPPTHEED</sequence>
<dbReference type="Proteomes" id="UP000784294">
    <property type="component" value="Unassembled WGS sequence"/>
</dbReference>
<dbReference type="EMBL" id="CAAALY010103702">
    <property type="protein sequence ID" value="VEL29502.1"/>
    <property type="molecule type" value="Genomic_DNA"/>
</dbReference>
<feature type="compositionally biased region" description="Basic and acidic residues" evidence="1">
    <location>
        <begin position="84"/>
        <end position="102"/>
    </location>
</feature>
<gene>
    <name evidence="2" type="ORF">PXEA_LOCUS22942</name>
</gene>
<feature type="region of interest" description="Disordered" evidence="1">
    <location>
        <begin position="61"/>
        <end position="117"/>
    </location>
</feature>
<protein>
    <submittedName>
        <fullName evidence="2">Uncharacterized protein</fullName>
    </submittedName>
</protein>
<organism evidence="2 3">
    <name type="scientific">Protopolystoma xenopodis</name>
    <dbReference type="NCBI Taxonomy" id="117903"/>
    <lineage>
        <taxon>Eukaryota</taxon>
        <taxon>Metazoa</taxon>
        <taxon>Spiralia</taxon>
        <taxon>Lophotrochozoa</taxon>
        <taxon>Platyhelminthes</taxon>
        <taxon>Monogenea</taxon>
        <taxon>Polyopisthocotylea</taxon>
        <taxon>Polystomatidea</taxon>
        <taxon>Polystomatidae</taxon>
        <taxon>Protopolystoma</taxon>
    </lineage>
</organism>
<comment type="caution">
    <text evidence="2">The sequence shown here is derived from an EMBL/GenBank/DDBJ whole genome shotgun (WGS) entry which is preliminary data.</text>
</comment>
<proteinExistence type="predicted"/>
<evidence type="ECO:0000313" key="2">
    <source>
        <dbReference type="EMBL" id="VEL29502.1"/>
    </source>
</evidence>
<feature type="compositionally biased region" description="Polar residues" evidence="1">
    <location>
        <begin position="107"/>
        <end position="117"/>
    </location>
</feature>